<sequence length="142" mass="15112">MGQLFQTMGTSRRVGYTLVFSQLLDTNPTGMVGLGSVMESGDYWGPPYQRTKACSNYARGPVLYLVAPGYPPPTRAFGEPLGCSMVQLPPAIVEKPVSFTPPPMVHNEVDFAMSPTLPHPAPPPPYPIPGCSGNLGPAALCH</sequence>
<proteinExistence type="predicted"/>
<keyword evidence="2" id="KW-1185">Reference proteome</keyword>
<name>A0A9Q1G5I0_SYNKA</name>
<protein>
    <submittedName>
        <fullName evidence="1">Uncharacterized protein</fullName>
    </submittedName>
</protein>
<accession>A0A9Q1G5I0</accession>
<dbReference type="Proteomes" id="UP001152622">
    <property type="component" value="Chromosome 2"/>
</dbReference>
<organism evidence="1 2">
    <name type="scientific">Synaphobranchus kaupii</name>
    <name type="common">Kaup's arrowtooth eel</name>
    <dbReference type="NCBI Taxonomy" id="118154"/>
    <lineage>
        <taxon>Eukaryota</taxon>
        <taxon>Metazoa</taxon>
        <taxon>Chordata</taxon>
        <taxon>Craniata</taxon>
        <taxon>Vertebrata</taxon>
        <taxon>Euteleostomi</taxon>
        <taxon>Actinopterygii</taxon>
        <taxon>Neopterygii</taxon>
        <taxon>Teleostei</taxon>
        <taxon>Anguilliformes</taxon>
        <taxon>Synaphobranchidae</taxon>
        <taxon>Synaphobranchus</taxon>
    </lineage>
</organism>
<evidence type="ECO:0000313" key="1">
    <source>
        <dbReference type="EMBL" id="KAJ8375878.1"/>
    </source>
</evidence>
<dbReference type="AlphaFoldDB" id="A0A9Q1G5I0"/>
<reference evidence="1" key="1">
    <citation type="journal article" date="2023" name="Science">
        <title>Genome structures resolve the early diversification of teleost fishes.</title>
        <authorList>
            <person name="Parey E."/>
            <person name="Louis A."/>
            <person name="Montfort J."/>
            <person name="Bouchez O."/>
            <person name="Roques C."/>
            <person name="Iampietro C."/>
            <person name="Lluch J."/>
            <person name="Castinel A."/>
            <person name="Donnadieu C."/>
            <person name="Desvignes T."/>
            <person name="Floi Bucao C."/>
            <person name="Jouanno E."/>
            <person name="Wen M."/>
            <person name="Mejri S."/>
            <person name="Dirks R."/>
            <person name="Jansen H."/>
            <person name="Henkel C."/>
            <person name="Chen W.J."/>
            <person name="Zahm M."/>
            <person name="Cabau C."/>
            <person name="Klopp C."/>
            <person name="Thompson A.W."/>
            <person name="Robinson-Rechavi M."/>
            <person name="Braasch I."/>
            <person name="Lecointre G."/>
            <person name="Bobe J."/>
            <person name="Postlethwait J.H."/>
            <person name="Berthelot C."/>
            <person name="Roest Crollius H."/>
            <person name="Guiguen Y."/>
        </authorList>
    </citation>
    <scope>NUCLEOTIDE SEQUENCE</scope>
    <source>
        <strain evidence="1">WJC10195</strain>
    </source>
</reference>
<comment type="caution">
    <text evidence="1">The sequence shown here is derived from an EMBL/GenBank/DDBJ whole genome shotgun (WGS) entry which is preliminary data.</text>
</comment>
<gene>
    <name evidence="1" type="ORF">SKAU_G00064580</name>
</gene>
<evidence type="ECO:0000313" key="2">
    <source>
        <dbReference type="Proteomes" id="UP001152622"/>
    </source>
</evidence>
<dbReference type="EMBL" id="JAINUF010000002">
    <property type="protein sequence ID" value="KAJ8375878.1"/>
    <property type="molecule type" value="Genomic_DNA"/>
</dbReference>